<dbReference type="AlphaFoldDB" id="A0A1M4TND6"/>
<protein>
    <submittedName>
        <fullName evidence="1">Uncharacterized protein</fullName>
    </submittedName>
</protein>
<dbReference type="STRING" id="1302685.SAMN05444408_101475"/>
<dbReference type="OrthoDB" id="700277at2"/>
<accession>A0A1M4TND6</accession>
<evidence type="ECO:0000313" key="2">
    <source>
        <dbReference type="Proteomes" id="UP000184236"/>
    </source>
</evidence>
<keyword evidence="2" id="KW-1185">Reference proteome</keyword>
<gene>
    <name evidence="1" type="ORF">SAMN05444408_101475</name>
</gene>
<dbReference type="RefSeq" id="WP_072883198.1">
    <property type="nucleotide sequence ID" value="NZ_FQVO01000001.1"/>
</dbReference>
<name>A0A1M4TND6_9FLAO</name>
<sequence>MIKIITVLVLLLSQYCYSQISYYSWVNSYIQINSYDGNTNPDAYTAMMSGNGNFNIPSWRLSAKLKQPIKSTDGNYTIPGNKISLHPVASSGQGEPGPVPTIPQIGMPLNVILQEGQEVFLVPNSNAPLYNQPSQPNGYYNLQIKFSLTVMGGAYLGSYPAWMKFYAPVEFTMYDKYNNVIGKMTHNFEIQIGTLSGTPPVDPPQMSLTFAPNAQNALLEFKSMEDYTNGVSVTYNNALMVKSNTNYQIKLKSLQSQFTSSYGNTIPIDAVKLALSSATVNTNVYPISLSATSQLVAKGNATQGNMIYYDVKYSTIHNDEIFINAKSDDYTATLQYEITPQ</sequence>
<reference evidence="2" key="1">
    <citation type="submission" date="2016-11" db="EMBL/GenBank/DDBJ databases">
        <authorList>
            <person name="Varghese N."/>
            <person name="Submissions S."/>
        </authorList>
    </citation>
    <scope>NUCLEOTIDE SEQUENCE [LARGE SCALE GENOMIC DNA]</scope>
    <source>
        <strain evidence="2">DSM 26898</strain>
    </source>
</reference>
<evidence type="ECO:0000313" key="1">
    <source>
        <dbReference type="EMBL" id="SHE45938.1"/>
    </source>
</evidence>
<dbReference type="EMBL" id="FQVO01000001">
    <property type="protein sequence ID" value="SHE45938.1"/>
    <property type="molecule type" value="Genomic_DNA"/>
</dbReference>
<organism evidence="1 2">
    <name type="scientific">Chryseobacterium takakiae</name>
    <dbReference type="NCBI Taxonomy" id="1302685"/>
    <lineage>
        <taxon>Bacteria</taxon>
        <taxon>Pseudomonadati</taxon>
        <taxon>Bacteroidota</taxon>
        <taxon>Flavobacteriia</taxon>
        <taxon>Flavobacteriales</taxon>
        <taxon>Weeksellaceae</taxon>
        <taxon>Chryseobacterium group</taxon>
        <taxon>Chryseobacterium</taxon>
    </lineage>
</organism>
<proteinExistence type="predicted"/>
<dbReference type="Proteomes" id="UP000184236">
    <property type="component" value="Unassembled WGS sequence"/>
</dbReference>